<proteinExistence type="inferred from homology"/>
<comment type="similarity">
    <text evidence="1">Belongs to the ribonucleoside diphosphate reductase small chain family.</text>
</comment>
<organism evidence="3 4">
    <name type="scientific">Dentiscutata erythropus</name>
    <dbReference type="NCBI Taxonomy" id="1348616"/>
    <lineage>
        <taxon>Eukaryota</taxon>
        <taxon>Fungi</taxon>
        <taxon>Fungi incertae sedis</taxon>
        <taxon>Mucoromycota</taxon>
        <taxon>Glomeromycotina</taxon>
        <taxon>Glomeromycetes</taxon>
        <taxon>Diversisporales</taxon>
        <taxon>Gigasporaceae</taxon>
        <taxon>Dentiscutata</taxon>
    </lineage>
</organism>
<dbReference type="OrthoDB" id="245563at2759"/>
<dbReference type="GO" id="GO:0003688">
    <property type="term" value="F:DNA replication origin binding"/>
    <property type="evidence" value="ECO:0007669"/>
    <property type="project" value="InterPro"/>
</dbReference>
<dbReference type="InterPro" id="IPR009078">
    <property type="entry name" value="Ferritin-like_SF"/>
</dbReference>
<dbReference type="Proteomes" id="UP000789405">
    <property type="component" value="Unassembled WGS sequence"/>
</dbReference>
<dbReference type="InterPro" id="IPR000358">
    <property type="entry name" value="RNR_small_fam"/>
</dbReference>
<gene>
    <name evidence="3" type="ORF">DERYTH_LOCUS14136</name>
</gene>
<dbReference type="CDD" id="cd01049">
    <property type="entry name" value="RNRR2"/>
    <property type="match status" value="1"/>
</dbReference>
<dbReference type="Pfam" id="PF02399">
    <property type="entry name" value="Herpes_ori_bp"/>
    <property type="match status" value="1"/>
</dbReference>
<evidence type="ECO:0000313" key="3">
    <source>
        <dbReference type="EMBL" id="CAG8718531.1"/>
    </source>
</evidence>
<dbReference type="InterPro" id="IPR003450">
    <property type="entry name" value="Replication_origin-bd"/>
</dbReference>
<dbReference type="InterPro" id="IPR012348">
    <property type="entry name" value="RNR-like"/>
</dbReference>
<dbReference type="AlphaFoldDB" id="A0A9N9I343"/>
<dbReference type="Pfam" id="PF00268">
    <property type="entry name" value="Ribonuc_red_sm"/>
    <property type="match status" value="1"/>
</dbReference>
<dbReference type="Gene3D" id="1.10.620.20">
    <property type="entry name" value="Ribonucleotide Reductase, subunit A"/>
    <property type="match status" value="1"/>
</dbReference>
<evidence type="ECO:0000259" key="2">
    <source>
        <dbReference type="Pfam" id="PF02399"/>
    </source>
</evidence>
<accession>A0A9N9I343</accession>
<comment type="caution">
    <text evidence="3">The sequence shown here is derived from an EMBL/GenBank/DDBJ whole genome shotgun (WGS) entry which is preliminary data.</text>
</comment>
<dbReference type="PANTHER" id="PTHR23409">
    <property type="entry name" value="RIBONUCLEOSIDE-DIPHOSPHATE REDUCTASE SMALL CHAIN"/>
    <property type="match status" value="1"/>
</dbReference>
<dbReference type="GO" id="GO:0016491">
    <property type="term" value="F:oxidoreductase activity"/>
    <property type="evidence" value="ECO:0007669"/>
    <property type="project" value="InterPro"/>
</dbReference>
<evidence type="ECO:0000256" key="1">
    <source>
        <dbReference type="ARBA" id="ARBA00009303"/>
    </source>
</evidence>
<evidence type="ECO:0000313" key="4">
    <source>
        <dbReference type="Proteomes" id="UP000789405"/>
    </source>
</evidence>
<protein>
    <submittedName>
        <fullName evidence="3">19066_t:CDS:1</fullName>
    </submittedName>
</protein>
<dbReference type="PANTHER" id="PTHR23409:SF18">
    <property type="entry name" value="RIBONUCLEOSIDE-DIPHOSPHATE REDUCTASE SUBUNIT M2"/>
    <property type="match status" value="1"/>
</dbReference>
<dbReference type="SUPFAM" id="SSF47240">
    <property type="entry name" value="Ferritin-like"/>
    <property type="match status" value="1"/>
</dbReference>
<feature type="domain" description="Replication origin-binding protein" evidence="2">
    <location>
        <begin position="625"/>
        <end position="784"/>
    </location>
</feature>
<dbReference type="EMBL" id="CAJVPY010010407">
    <property type="protein sequence ID" value="CAG8718531.1"/>
    <property type="molecule type" value="Genomic_DNA"/>
</dbReference>
<dbReference type="InterPro" id="IPR033909">
    <property type="entry name" value="RNR_small"/>
</dbReference>
<reference evidence="3" key="1">
    <citation type="submission" date="2021-06" db="EMBL/GenBank/DDBJ databases">
        <authorList>
            <person name="Kallberg Y."/>
            <person name="Tangrot J."/>
            <person name="Rosling A."/>
        </authorList>
    </citation>
    <scope>NUCLEOTIDE SEQUENCE</scope>
    <source>
        <strain evidence="3">MA453B</strain>
    </source>
</reference>
<dbReference type="GO" id="GO:0006260">
    <property type="term" value="P:DNA replication"/>
    <property type="evidence" value="ECO:0007669"/>
    <property type="project" value="InterPro"/>
</dbReference>
<keyword evidence="4" id="KW-1185">Reference proteome</keyword>
<dbReference type="GO" id="GO:0009263">
    <property type="term" value="P:deoxyribonucleotide biosynthetic process"/>
    <property type="evidence" value="ECO:0007669"/>
    <property type="project" value="InterPro"/>
</dbReference>
<dbReference type="GO" id="GO:0005524">
    <property type="term" value="F:ATP binding"/>
    <property type="evidence" value="ECO:0007669"/>
    <property type="project" value="InterPro"/>
</dbReference>
<name>A0A9N9I343_9GLOM</name>
<sequence length="1046" mass="120400">MSLEPLSEGELAKKYRKYHKLLEGLLWTAQEVDISQDRRDWDFKMSPEERHFIKFQIAFFVRADIDVLNNLDENFGDEIDCLEARCYITTQKYQECVHIEGYNLQTETLLDEKSLQEVLKAFQSWDAVARMRAWVLKWFDRVVPIEHRLIAFAAVEGVLFSASFASLQWLRERKHLPGVTTFNTFIARDEGVHTLFTCLLVRSYLRKKPPQHIAEKIFSSAVETLDGFVDASLPASLRDMNPDSLKRYVCFQADCVLKTMGYRGMYNGTNPFPFMDKLTLNEYSKLNFFETQVTQYQTVVSPGAARLALNGRRDRGADSSVAVEEDFTQEDLLQKLVVFNESIMQYLVFDSERDFWSYHRETSEKLRNFHEVIFGFQTQRLKFDLGISVDKKNDINILEVLKTIIGCILALLHEYYSGTQKILFTSQDLGITDSSGETTTSYKHSYHIIVLFYAFSDNIETSAFTRKLRERLPPEFRPYLGSETLGVTIPRSWSELFIANREGLQGIARARSEAWNIGGLPNEKREFARELEDYREVPPCRKRRFVGVVHEKDWTWEVHASPNQSGFPRKSQQARLLDHIEKINSGEIDPWQNIERELSRLPPEPQRREYTNSDMLPYELVDTLAVRAQMKLGKTKALRTFLDQYFPEESLKDSVIRFVTFRQTFSNSLQEQFPDFSLYSEIQGDLDTTTYPRLIVQIESLHRLKMSARPEPVDLLILDEVESTLAQFSSGLHKNFVASFAVFQWMLRTARHVICLDANLSDRTFCTLERMRPSRPIHLHWNRFPRAQDDQFYFTMEQASWLRCLYDRVGAGKRVVLPVNSLKEAKTLEACLKEKYPQKNVALYSSETLPSVKTKHFGDVHLYWKSLDILIYTPTVSAGADAGERATYKNATISYLLVDYGGPSLSRQKFLRSASTSTTSVPVYFATLRTLPSCLNQVASTGARVQALPLVEEGEEIVNSHRSIGRHMELSRLEAMASAPELSSDEATVVRERLDAQEDVEPPCIKPIKNFRSGSSSRGMGAPWMRNFSKIIGKTLLTKFIRISTG</sequence>